<keyword evidence="1" id="KW-1133">Transmembrane helix</keyword>
<protein>
    <recommendedName>
        <fullName evidence="5">Extracellular membrane protein CFEM domain-containing protein</fullName>
    </recommendedName>
</protein>
<keyword evidence="2" id="KW-0732">Signal</keyword>
<sequence>MRFPLYVSLLTFAVLATASRTPRQIPALASWDSIVFRDLFIWNDNFNTSASPVNGTCHLVCDTVRQAFKNCTSPHNISQCLCTNVIGEALGSCVSCIAAETDSKLLNFTAKLGIQYWHSGCQKDGQNVSLPQVNTTSGLVLAANAERKKLSPGVGVFTIVAAILGFGALGSVEYIL</sequence>
<name>A0AAD6S6M8_9AGAR</name>
<dbReference type="AlphaFoldDB" id="A0AAD6S6M8"/>
<feature type="chain" id="PRO_5042000882" description="Extracellular membrane protein CFEM domain-containing protein" evidence="2">
    <location>
        <begin position="19"/>
        <end position="176"/>
    </location>
</feature>
<gene>
    <name evidence="3" type="ORF">C8F04DRAFT_1241129</name>
</gene>
<evidence type="ECO:0000313" key="3">
    <source>
        <dbReference type="EMBL" id="KAJ7021855.1"/>
    </source>
</evidence>
<organism evidence="3 4">
    <name type="scientific">Mycena alexandri</name>
    <dbReference type="NCBI Taxonomy" id="1745969"/>
    <lineage>
        <taxon>Eukaryota</taxon>
        <taxon>Fungi</taxon>
        <taxon>Dikarya</taxon>
        <taxon>Basidiomycota</taxon>
        <taxon>Agaricomycotina</taxon>
        <taxon>Agaricomycetes</taxon>
        <taxon>Agaricomycetidae</taxon>
        <taxon>Agaricales</taxon>
        <taxon>Marasmiineae</taxon>
        <taxon>Mycenaceae</taxon>
        <taxon>Mycena</taxon>
    </lineage>
</organism>
<comment type="caution">
    <text evidence="3">The sequence shown here is derived from an EMBL/GenBank/DDBJ whole genome shotgun (WGS) entry which is preliminary data.</text>
</comment>
<accession>A0AAD6S6M8</accession>
<proteinExistence type="predicted"/>
<evidence type="ECO:0008006" key="5">
    <source>
        <dbReference type="Google" id="ProtNLM"/>
    </source>
</evidence>
<evidence type="ECO:0000256" key="2">
    <source>
        <dbReference type="SAM" id="SignalP"/>
    </source>
</evidence>
<feature type="transmembrane region" description="Helical" evidence="1">
    <location>
        <begin position="154"/>
        <end position="175"/>
    </location>
</feature>
<evidence type="ECO:0000256" key="1">
    <source>
        <dbReference type="SAM" id="Phobius"/>
    </source>
</evidence>
<keyword evidence="1" id="KW-0812">Transmembrane</keyword>
<evidence type="ECO:0000313" key="4">
    <source>
        <dbReference type="Proteomes" id="UP001218188"/>
    </source>
</evidence>
<reference evidence="3" key="1">
    <citation type="submission" date="2023-03" db="EMBL/GenBank/DDBJ databases">
        <title>Massive genome expansion in bonnet fungi (Mycena s.s.) driven by repeated elements and novel gene families across ecological guilds.</title>
        <authorList>
            <consortium name="Lawrence Berkeley National Laboratory"/>
            <person name="Harder C.B."/>
            <person name="Miyauchi S."/>
            <person name="Viragh M."/>
            <person name="Kuo A."/>
            <person name="Thoen E."/>
            <person name="Andreopoulos B."/>
            <person name="Lu D."/>
            <person name="Skrede I."/>
            <person name="Drula E."/>
            <person name="Henrissat B."/>
            <person name="Morin E."/>
            <person name="Kohler A."/>
            <person name="Barry K."/>
            <person name="LaButti K."/>
            <person name="Morin E."/>
            <person name="Salamov A."/>
            <person name="Lipzen A."/>
            <person name="Mereny Z."/>
            <person name="Hegedus B."/>
            <person name="Baldrian P."/>
            <person name="Stursova M."/>
            <person name="Weitz H."/>
            <person name="Taylor A."/>
            <person name="Grigoriev I.V."/>
            <person name="Nagy L.G."/>
            <person name="Martin F."/>
            <person name="Kauserud H."/>
        </authorList>
    </citation>
    <scope>NUCLEOTIDE SEQUENCE</scope>
    <source>
        <strain evidence="3">CBHHK200</strain>
    </source>
</reference>
<keyword evidence="1" id="KW-0472">Membrane</keyword>
<feature type="signal peptide" evidence="2">
    <location>
        <begin position="1"/>
        <end position="18"/>
    </location>
</feature>
<keyword evidence="4" id="KW-1185">Reference proteome</keyword>
<dbReference type="EMBL" id="JARJCM010000222">
    <property type="protein sequence ID" value="KAJ7021855.1"/>
    <property type="molecule type" value="Genomic_DNA"/>
</dbReference>
<dbReference type="Proteomes" id="UP001218188">
    <property type="component" value="Unassembled WGS sequence"/>
</dbReference>